<name>A0A3B0VIP6_9ZZZZ</name>
<dbReference type="Gene3D" id="3.40.50.1010">
    <property type="entry name" value="5'-nuclease"/>
    <property type="match status" value="1"/>
</dbReference>
<dbReference type="Pfam" id="PF01850">
    <property type="entry name" value="PIN"/>
    <property type="match status" value="1"/>
</dbReference>
<organism evidence="2">
    <name type="scientific">hydrothermal vent metagenome</name>
    <dbReference type="NCBI Taxonomy" id="652676"/>
    <lineage>
        <taxon>unclassified sequences</taxon>
        <taxon>metagenomes</taxon>
        <taxon>ecological metagenomes</taxon>
    </lineage>
</organism>
<dbReference type="SUPFAM" id="SSF88723">
    <property type="entry name" value="PIN domain-like"/>
    <property type="match status" value="1"/>
</dbReference>
<dbReference type="CDD" id="cd09872">
    <property type="entry name" value="PIN_Sll0205-like"/>
    <property type="match status" value="1"/>
</dbReference>
<protein>
    <submittedName>
        <fullName evidence="2">Death on curing protein, Doc toxin</fullName>
    </submittedName>
</protein>
<sequence length="126" mass="14331">MNLLLDTHTFLWAIGNPSNLSQRAREAIVDGNNIVFVSTATAWEIAIKKEIGKLQIPEGDYLQELELHRFTPLNITTEHALAVEHLPPHYKDPFDRMLIAQAQVEKLMLVTRDKRIKAYAVSLIEA</sequence>
<dbReference type="PANTHER" id="PTHR36173">
    <property type="entry name" value="RIBONUCLEASE VAPC16-RELATED"/>
    <property type="match status" value="1"/>
</dbReference>
<dbReference type="PANTHER" id="PTHR36173:SF2">
    <property type="entry name" value="RIBONUCLEASE VAPC16"/>
    <property type="match status" value="1"/>
</dbReference>
<dbReference type="AlphaFoldDB" id="A0A3B0VIP6"/>
<dbReference type="InterPro" id="IPR041705">
    <property type="entry name" value="PIN_Sll0205"/>
</dbReference>
<accession>A0A3B0VIP6</accession>
<dbReference type="InterPro" id="IPR052919">
    <property type="entry name" value="TA_system_RNase"/>
</dbReference>
<feature type="domain" description="PIN" evidence="1">
    <location>
        <begin position="4"/>
        <end position="120"/>
    </location>
</feature>
<gene>
    <name evidence="2" type="ORF">MNBD_CHLOROFLEXI01-2853</name>
</gene>
<proteinExistence type="predicted"/>
<evidence type="ECO:0000313" key="2">
    <source>
        <dbReference type="EMBL" id="VAW43415.1"/>
    </source>
</evidence>
<reference evidence="2" key="1">
    <citation type="submission" date="2018-06" db="EMBL/GenBank/DDBJ databases">
        <authorList>
            <person name="Zhirakovskaya E."/>
        </authorList>
    </citation>
    <scope>NUCLEOTIDE SEQUENCE</scope>
</reference>
<dbReference type="EMBL" id="UOEU01001078">
    <property type="protein sequence ID" value="VAW43415.1"/>
    <property type="molecule type" value="Genomic_DNA"/>
</dbReference>
<dbReference type="InterPro" id="IPR029060">
    <property type="entry name" value="PIN-like_dom_sf"/>
</dbReference>
<evidence type="ECO:0000259" key="1">
    <source>
        <dbReference type="Pfam" id="PF01850"/>
    </source>
</evidence>
<dbReference type="InterPro" id="IPR002716">
    <property type="entry name" value="PIN_dom"/>
</dbReference>